<evidence type="ECO:0000313" key="2">
    <source>
        <dbReference type="EMBL" id="TEU29321.1"/>
    </source>
</evidence>
<keyword evidence="3" id="KW-1185">Reference proteome</keyword>
<feature type="signal peptide" evidence="1">
    <location>
        <begin position="1"/>
        <end position="21"/>
    </location>
</feature>
<proteinExistence type="predicted"/>
<dbReference type="RefSeq" id="WP_134243769.1">
    <property type="nucleotide sequence ID" value="NZ_SNTY01000014.1"/>
</dbReference>
<evidence type="ECO:0000313" key="3">
    <source>
        <dbReference type="Proteomes" id="UP000297834"/>
    </source>
</evidence>
<keyword evidence="1" id="KW-0732">Signal</keyword>
<dbReference type="Proteomes" id="UP000297834">
    <property type="component" value="Unassembled WGS sequence"/>
</dbReference>
<comment type="caution">
    <text evidence="2">The sequence shown here is derived from an EMBL/GenBank/DDBJ whole genome shotgun (WGS) entry which is preliminary data.</text>
</comment>
<dbReference type="STRING" id="1120977.GCA_000619845_02468"/>
<reference evidence="2 3" key="1">
    <citation type="submission" date="2019-03" db="EMBL/GenBank/DDBJ databases">
        <title>Alkanindiges illinoisensis: a potential pathogenic isolated from ascites of a gastric cancer patient with abdominal metastasis.</title>
        <authorList>
            <person name="Hu X."/>
            <person name="Yang B."/>
            <person name="Yan X."/>
            <person name="Lin L."/>
            <person name="Zhao H."/>
            <person name="Zhou F."/>
            <person name="Su B."/>
            <person name="Chen J."/>
            <person name="Rui Y."/>
            <person name="Wang Q."/>
            <person name="Zheng L."/>
        </authorList>
    </citation>
    <scope>NUCLEOTIDE SEQUENCE [LARGE SCALE GENOMIC DNA]</scope>
    <source>
        <strain evidence="2 3">NFYY 23406</strain>
    </source>
</reference>
<dbReference type="OrthoDB" id="6686394at2"/>
<feature type="chain" id="PRO_5021351187" evidence="1">
    <location>
        <begin position="22"/>
        <end position="242"/>
    </location>
</feature>
<organism evidence="2 3">
    <name type="scientific">Alkanindiges illinoisensis</name>
    <dbReference type="NCBI Taxonomy" id="197183"/>
    <lineage>
        <taxon>Bacteria</taxon>
        <taxon>Pseudomonadati</taxon>
        <taxon>Pseudomonadota</taxon>
        <taxon>Gammaproteobacteria</taxon>
        <taxon>Moraxellales</taxon>
        <taxon>Moraxellaceae</taxon>
        <taxon>Alkanindiges</taxon>
    </lineage>
</organism>
<evidence type="ECO:0000256" key="1">
    <source>
        <dbReference type="SAM" id="SignalP"/>
    </source>
</evidence>
<dbReference type="PROSITE" id="PS51257">
    <property type="entry name" value="PROKAR_LIPOPROTEIN"/>
    <property type="match status" value="1"/>
</dbReference>
<dbReference type="EMBL" id="SNTY01000014">
    <property type="protein sequence ID" value="TEU29321.1"/>
    <property type="molecule type" value="Genomic_DNA"/>
</dbReference>
<sequence>MLGMKKTPIKTLWVMAGLSMAMSGCSHFGHGHAAKIQPNKPLTQTNQVYYAPAQTYNLDLNSAVLAGKLTLQDSCTPEGNSLSITDQIGRFYRIDAINLNNNPKLPGVNSQNNAQDISGLSTQIGQLYAQLYNAQIQAQAQGAVKLVRSQLGASGYLVLNQNNERFIGLLIHKRGDYAYVLQHSQTKYDEASMQQTLAQLAKNMQIPGRQLKKSGSELALSIDLATATPAQLADWKKTAHCS</sequence>
<dbReference type="AlphaFoldDB" id="A0A4Y7XDY5"/>
<protein>
    <submittedName>
        <fullName evidence="2">Uncharacterized protein</fullName>
    </submittedName>
</protein>
<gene>
    <name evidence="2" type="ORF">E2B99_04490</name>
</gene>
<accession>A0A4Y7XDY5</accession>
<name>A0A4Y7XDY5_9GAMM</name>